<comment type="caution">
    <text evidence="1">The sequence shown here is derived from an EMBL/GenBank/DDBJ whole genome shotgun (WGS) entry which is preliminary data.</text>
</comment>
<keyword evidence="2" id="KW-1185">Reference proteome</keyword>
<evidence type="ECO:0000313" key="1">
    <source>
        <dbReference type="EMBL" id="CAB1435380.1"/>
    </source>
</evidence>
<dbReference type="AlphaFoldDB" id="A0A9N7UMX0"/>
<organism evidence="1 2">
    <name type="scientific">Pleuronectes platessa</name>
    <name type="common">European plaice</name>
    <dbReference type="NCBI Taxonomy" id="8262"/>
    <lineage>
        <taxon>Eukaryota</taxon>
        <taxon>Metazoa</taxon>
        <taxon>Chordata</taxon>
        <taxon>Craniata</taxon>
        <taxon>Vertebrata</taxon>
        <taxon>Euteleostomi</taxon>
        <taxon>Actinopterygii</taxon>
        <taxon>Neopterygii</taxon>
        <taxon>Teleostei</taxon>
        <taxon>Neoteleostei</taxon>
        <taxon>Acanthomorphata</taxon>
        <taxon>Carangaria</taxon>
        <taxon>Pleuronectiformes</taxon>
        <taxon>Pleuronectoidei</taxon>
        <taxon>Pleuronectidae</taxon>
        <taxon>Pleuronectes</taxon>
    </lineage>
</organism>
<proteinExistence type="predicted"/>
<protein>
    <submittedName>
        <fullName evidence="1">Uncharacterized protein</fullName>
    </submittedName>
</protein>
<name>A0A9N7UMX0_PLEPL</name>
<sequence>MHVLFGSRACALEPRHCPSSTSSGFAPGTCQTESFEHIIEVCDASPSAKFDRWKNAPEPASRFRLMLFMAQHDAEMPTEDKAAGRRAVQRSAGC</sequence>
<dbReference type="EMBL" id="CADEAL010001768">
    <property type="protein sequence ID" value="CAB1435380.1"/>
    <property type="molecule type" value="Genomic_DNA"/>
</dbReference>
<accession>A0A9N7UMX0</accession>
<reference evidence="1" key="1">
    <citation type="submission" date="2020-03" db="EMBL/GenBank/DDBJ databases">
        <authorList>
            <person name="Weist P."/>
        </authorList>
    </citation>
    <scope>NUCLEOTIDE SEQUENCE</scope>
</reference>
<gene>
    <name evidence="1" type="ORF">PLEPLA_LOCUS23462</name>
</gene>
<evidence type="ECO:0000313" key="2">
    <source>
        <dbReference type="Proteomes" id="UP001153269"/>
    </source>
</evidence>
<dbReference type="Proteomes" id="UP001153269">
    <property type="component" value="Unassembled WGS sequence"/>
</dbReference>